<evidence type="ECO:0000313" key="5">
    <source>
        <dbReference type="EMBL" id="TYL54148.1"/>
    </source>
</evidence>
<feature type="binding site" evidence="3">
    <location>
        <position position="18"/>
    </location>
    <ligand>
        <name>a divalent metal cation</name>
        <dbReference type="ChEBI" id="CHEBI:60240"/>
    </ligand>
</feature>
<keyword evidence="6" id="KW-1185">Reference proteome</keyword>
<proteinExistence type="inferred from homology"/>
<gene>
    <name evidence="5" type="ORF">FYC51_11230</name>
</gene>
<comment type="similarity">
    <text evidence="1">Belongs to the SMP-30/CGR1 family.</text>
</comment>
<accession>A0A5S4V7U1</accession>
<organism evidence="5 6">
    <name type="scientific">Agromyces mariniharenae</name>
    <dbReference type="NCBI Taxonomy" id="2604423"/>
    <lineage>
        <taxon>Bacteria</taxon>
        <taxon>Bacillati</taxon>
        <taxon>Actinomycetota</taxon>
        <taxon>Actinomycetes</taxon>
        <taxon>Micrococcales</taxon>
        <taxon>Microbacteriaceae</taxon>
        <taxon>Agromyces</taxon>
    </lineage>
</organism>
<comment type="cofactor">
    <cofactor evidence="3">
        <name>Zn(2+)</name>
        <dbReference type="ChEBI" id="CHEBI:29105"/>
    </cofactor>
    <text evidence="3">Binds 1 divalent metal cation per subunit.</text>
</comment>
<sequence length="306" mass="32989">MSADRLTLATAEPGVLSEGPFWDPVSRSIHWVDIRRGEVFTGTLFDDGTIEVVDRVSLPGTVGAMAPSASGEWIVANGDHLVVVRDGGIIRTIPVLGSDGARRFNDGKPDAAGRYLVGTLSLAGPSDREELLVVERDGSRRVLDGDLTLANGLGWSADGTRLHTIDTLRRRVYTRDYDMESGATGRRELLVELDQGFPDGMCVDAEDHLWVAVWGLGEVRRYTPGGELVRAIEVPAPHTTSVAFAGPRLDTLVITTAADELSPEQLEQYPHSGCLFTIVPGVTGLPQPLWSGFLDEMGEATDEELG</sequence>
<keyword evidence="3" id="KW-0862">Zinc</keyword>
<feature type="domain" description="SMP-30/Gluconolactonase/LRE-like region" evidence="4">
    <location>
        <begin position="16"/>
        <end position="257"/>
    </location>
</feature>
<evidence type="ECO:0000256" key="1">
    <source>
        <dbReference type="ARBA" id="ARBA00008853"/>
    </source>
</evidence>
<evidence type="ECO:0000256" key="2">
    <source>
        <dbReference type="PIRSR" id="PIRSR605511-1"/>
    </source>
</evidence>
<reference evidence="5 6" key="1">
    <citation type="submission" date="2019-08" db="EMBL/GenBank/DDBJ databases">
        <authorList>
            <person name="Hu J."/>
        </authorList>
    </citation>
    <scope>NUCLEOTIDE SEQUENCE [LARGE SCALE GENOMIC DNA]</scope>
    <source>
        <strain evidence="5 6">NEAU-184</strain>
    </source>
</reference>
<dbReference type="RefSeq" id="WP_148733611.1">
    <property type="nucleotide sequence ID" value="NZ_VSSB01000001.1"/>
</dbReference>
<dbReference type="GO" id="GO:0005509">
    <property type="term" value="F:calcium ion binding"/>
    <property type="evidence" value="ECO:0007669"/>
    <property type="project" value="TreeGrafter"/>
</dbReference>
<name>A0A5S4V7U1_9MICO</name>
<protein>
    <submittedName>
        <fullName evidence="5">SMP-30/gluconolactonase/LRE family protein</fullName>
    </submittedName>
</protein>
<feature type="active site" description="Proton donor/acceptor" evidence="2">
    <location>
        <position position="199"/>
    </location>
</feature>
<dbReference type="PANTHER" id="PTHR10907">
    <property type="entry name" value="REGUCALCIN"/>
    <property type="match status" value="1"/>
</dbReference>
<dbReference type="SUPFAM" id="SSF63829">
    <property type="entry name" value="Calcium-dependent phosphotriesterase"/>
    <property type="match status" value="1"/>
</dbReference>
<evidence type="ECO:0000259" key="4">
    <source>
        <dbReference type="Pfam" id="PF08450"/>
    </source>
</evidence>
<comment type="caution">
    <text evidence="5">The sequence shown here is derived from an EMBL/GenBank/DDBJ whole genome shotgun (WGS) entry which is preliminary data.</text>
</comment>
<evidence type="ECO:0000313" key="6">
    <source>
        <dbReference type="Proteomes" id="UP000325243"/>
    </source>
</evidence>
<dbReference type="InterPro" id="IPR011042">
    <property type="entry name" value="6-blade_b-propeller_TolB-like"/>
</dbReference>
<feature type="binding site" evidence="3">
    <location>
        <position position="151"/>
    </location>
    <ligand>
        <name>a divalent metal cation</name>
        <dbReference type="ChEBI" id="CHEBI:60240"/>
    </ligand>
</feature>
<dbReference type="PRINTS" id="PR01790">
    <property type="entry name" value="SMP30FAMILY"/>
</dbReference>
<feature type="binding site" evidence="3">
    <location>
        <position position="103"/>
    </location>
    <ligand>
        <name>substrate</name>
    </ligand>
</feature>
<dbReference type="Proteomes" id="UP000325243">
    <property type="component" value="Unassembled WGS sequence"/>
</dbReference>
<dbReference type="GO" id="GO:0019853">
    <property type="term" value="P:L-ascorbic acid biosynthetic process"/>
    <property type="evidence" value="ECO:0007669"/>
    <property type="project" value="TreeGrafter"/>
</dbReference>
<dbReference type="Gene3D" id="2.120.10.30">
    <property type="entry name" value="TolB, C-terminal domain"/>
    <property type="match status" value="1"/>
</dbReference>
<dbReference type="EMBL" id="VSSB01000001">
    <property type="protein sequence ID" value="TYL54148.1"/>
    <property type="molecule type" value="Genomic_DNA"/>
</dbReference>
<dbReference type="InterPro" id="IPR013658">
    <property type="entry name" value="SGL"/>
</dbReference>
<dbReference type="Pfam" id="PF08450">
    <property type="entry name" value="SGL"/>
    <property type="match status" value="1"/>
</dbReference>
<dbReference type="InterPro" id="IPR005511">
    <property type="entry name" value="SMP-30"/>
</dbReference>
<dbReference type="GO" id="GO:0004341">
    <property type="term" value="F:gluconolactonase activity"/>
    <property type="evidence" value="ECO:0007669"/>
    <property type="project" value="TreeGrafter"/>
</dbReference>
<evidence type="ECO:0000256" key="3">
    <source>
        <dbReference type="PIRSR" id="PIRSR605511-2"/>
    </source>
</evidence>
<feature type="binding site" evidence="3">
    <location>
        <position position="199"/>
    </location>
    <ligand>
        <name>a divalent metal cation</name>
        <dbReference type="ChEBI" id="CHEBI:60240"/>
    </ligand>
</feature>
<dbReference type="AlphaFoldDB" id="A0A5S4V7U1"/>
<dbReference type="PANTHER" id="PTHR10907:SF47">
    <property type="entry name" value="REGUCALCIN"/>
    <property type="match status" value="1"/>
</dbReference>
<keyword evidence="3" id="KW-0479">Metal-binding</keyword>
<feature type="binding site" evidence="3">
    <location>
        <position position="105"/>
    </location>
    <ligand>
        <name>substrate</name>
    </ligand>
</feature>